<evidence type="ECO:0000313" key="1">
    <source>
        <dbReference type="EMBL" id="EME49282.1"/>
    </source>
</evidence>
<dbReference type="EMBL" id="KB446535">
    <property type="protein sequence ID" value="EME49282.1"/>
    <property type="molecule type" value="Genomic_DNA"/>
</dbReference>
<dbReference type="HOGENOM" id="CLU_069181_0_0_1"/>
<dbReference type="AlphaFoldDB" id="N1Q0T5"/>
<dbReference type="OMA" id="QWYARIW"/>
<name>N1Q0T5_DOTSN</name>
<proteinExistence type="predicted"/>
<dbReference type="eggNOG" id="ENOG502S03T">
    <property type="taxonomic scope" value="Eukaryota"/>
</dbReference>
<accession>N1Q0T5</accession>
<dbReference type="OrthoDB" id="4436466at2759"/>
<sequence>MGVLKKTFAVASWSAFGSTAGYYLWTRKNKIVDVSPTDYIFNSTIYARLNPSDAPVTQDLCLRRVPLKKIRPELLEKEGKLVEAFCAGIWGGWGFAYQRSYLDKKYRNDPEYDTSEHMWDTKELKSSAYEVGTKITDHFEVVSKTGNSVIVRCGDSPRRQDVRASDGLFEMLAEVKEDEGVVEFGLKSIFFKGLNTGGETKGPMPPHIQWLHQQYDKIWMETALSNVTR</sequence>
<reference evidence="1 2" key="2">
    <citation type="journal article" date="2012" name="PLoS Pathog.">
        <title>Diverse lifestyles and strategies of plant pathogenesis encoded in the genomes of eighteen Dothideomycetes fungi.</title>
        <authorList>
            <person name="Ohm R.A."/>
            <person name="Feau N."/>
            <person name="Henrissat B."/>
            <person name="Schoch C.L."/>
            <person name="Horwitz B.A."/>
            <person name="Barry K.W."/>
            <person name="Condon B.J."/>
            <person name="Copeland A.C."/>
            <person name="Dhillon B."/>
            <person name="Glaser F."/>
            <person name="Hesse C.N."/>
            <person name="Kosti I."/>
            <person name="LaButti K."/>
            <person name="Lindquist E.A."/>
            <person name="Lucas S."/>
            <person name="Salamov A.A."/>
            <person name="Bradshaw R.E."/>
            <person name="Ciuffetti L."/>
            <person name="Hamelin R.C."/>
            <person name="Kema G.H.J."/>
            <person name="Lawrence C."/>
            <person name="Scott J.A."/>
            <person name="Spatafora J.W."/>
            <person name="Turgeon B.G."/>
            <person name="de Wit P.J.G.M."/>
            <person name="Zhong S."/>
            <person name="Goodwin S.B."/>
            <person name="Grigoriev I.V."/>
        </authorList>
    </citation>
    <scope>NUCLEOTIDE SEQUENCE [LARGE SCALE GENOMIC DNA]</scope>
    <source>
        <strain evidence="2">NZE10 / CBS 128990</strain>
    </source>
</reference>
<organism evidence="1 2">
    <name type="scientific">Dothistroma septosporum (strain NZE10 / CBS 128990)</name>
    <name type="common">Red band needle blight fungus</name>
    <name type="synonym">Mycosphaerella pini</name>
    <dbReference type="NCBI Taxonomy" id="675120"/>
    <lineage>
        <taxon>Eukaryota</taxon>
        <taxon>Fungi</taxon>
        <taxon>Dikarya</taxon>
        <taxon>Ascomycota</taxon>
        <taxon>Pezizomycotina</taxon>
        <taxon>Dothideomycetes</taxon>
        <taxon>Dothideomycetidae</taxon>
        <taxon>Mycosphaerellales</taxon>
        <taxon>Mycosphaerellaceae</taxon>
        <taxon>Dothistroma</taxon>
    </lineage>
</organism>
<dbReference type="Proteomes" id="UP000016933">
    <property type="component" value="Unassembled WGS sequence"/>
</dbReference>
<dbReference type="STRING" id="675120.N1Q0T5"/>
<evidence type="ECO:0000313" key="2">
    <source>
        <dbReference type="Proteomes" id="UP000016933"/>
    </source>
</evidence>
<protein>
    <submittedName>
        <fullName evidence="1">Uncharacterized protein</fullName>
    </submittedName>
</protein>
<reference evidence="2" key="1">
    <citation type="journal article" date="2012" name="PLoS Genet.">
        <title>The genomes of the fungal plant pathogens Cladosporium fulvum and Dothistroma septosporum reveal adaptation to different hosts and lifestyles but also signatures of common ancestry.</title>
        <authorList>
            <person name="de Wit P.J.G.M."/>
            <person name="van der Burgt A."/>
            <person name="Oekmen B."/>
            <person name="Stergiopoulos I."/>
            <person name="Abd-Elsalam K.A."/>
            <person name="Aerts A.L."/>
            <person name="Bahkali A.H."/>
            <person name="Beenen H.G."/>
            <person name="Chettri P."/>
            <person name="Cox M.P."/>
            <person name="Datema E."/>
            <person name="de Vries R.P."/>
            <person name="Dhillon B."/>
            <person name="Ganley A.R."/>
            <person name="Griffiths S.A."/>
            <person name="Guo Y."/>
            <person name="Hamelin R.C."/>
            <person name="Henrissat B."/>
            <person name="Kabir M.S."/>
            <person name="Jashni M.K."/>
            <person name="Kema G."/>
            <person name="Klaubauf S."/>
            <person name="Lapidus A."/>
            <person name="Levasseur A."/>
            <person name="Lindquist E."/>
            <person name="Mehrabi R."/>
            <person name="Ohm R.A."/>
            <person name="Owen T.J."/>
            <person name="Salamov A."/>
            <person name="Schwelm A."/>
            <person name="Schijlen E."/>
            <person name="Sun H."/>
            <person name="van den Burg H.A."/>
            <person name="van Ham R.C.H.J."/>
            <person name="Zhang S."/>
            <person name="Goodwin S.B."/>
            <person name="Grigoriev I.V."/>
            <person name="Collemare J."/>
            <person name="Bradshaw R.E."/>
        </authorList>
    </citation>
    <scope>NUCLEOTIDE SEQUENCE [LARGE SCALE GENOMIC DNA]</scope>
    <source>
        <strain evidence="2">NZE10 / CBS 128990</strain>
    </source>
</reference>
<gene>
    <name evidence="1" type="ORF">DOTSEDRAFT_40523</name>
</gene>
<keyword evidence="2" id="KW-1185">Reference proteome</keyword>